<sequence length="759" mass="85688">MNSSDRTEDLASLFLPDSLQQTPQPPTTPATASTMTERFVDNSNYLLPKDNTNPLPNSSYQDFLNNNNFINRPTGDEQEQQFSHVNHYAPYLPYDANLMNHYQNFHNPMYPYFPEEIQPYGTFQPNEMLSKNQQYEMELPQQEQEIREPISPKKKPKGRKRDFKHTLVEIDYKPAKLKKLLDLTPSGATSMNDYKIIDNNNKEVAVEFSGFLNGKFFTNDTDNNNYLFTKNELQKEESKPIEDPKIVSCYRRNYIQVLMNMRLSGVTNDFKLLKLQTSEYGYSTTRVIKYFKIEVQAVTNISNSKSVPIVVRNSEKEVIKQESKDDVVQPTSIGADHVVVLNESGINNELDKYFVVRKLQFKNATPNNGNLTFQNYYHLKVKLSCVVADIYYDDYVDDITNLENGGNTNEFLLAELVSEPIIVRGRNPSFYSERKDVLIRCRPYLSRKSYQLATESARDKIDDDDEHVSIESTEDDIDDQVEEGHASPIDKMKQTNPTNSKIDLDEIDGYKYYPISSHYYLPPVNVVYFPHRAHHPIEKDDYESPMGPVVQRKSSNVYFNPTPFAKVSVRTPDIMNIFFIYFITVVAAALSFKDISGGCESQKCIDAANALSSKCEKEQDNVLGCICKVSDQDYWNKLSDCIQSCDTSQEVIDTSPNGLKSLYCVQGTGTETSAIGDVISTLSKLSESQKSLTSEASGSSKASDSKATDTKSSASKESDSSKASESASETTSSGSKTTSNFAAKMGCGTILSFLVLVFM</sequence>
<reference evidence="5 6" key="1">
    <citation type="submission" date="2020-12" db="EMBL/GenBank/DDBJ databases">
        <title>Effect of drift, selection, and recombination on the evolution of hybrid genomes in Candida yeast pathogens.</title>
        <authorList>
            <person name="Mixao V."/>
            <person name="Ksiezopolska E."/>
            <person name="Saus E."/>
            <person name="Boekhout T."/>
            <person name="Gacser A."/>
            <person name="Gabaldon T."/>
        </authorList>
    </citation>
    <scope>NUCLEOTIDE SEQUENCE [LARGE SCALE GENOMIC DNA]</scope>
    <source>
        <strain evidence="5 6">BP57</strain>
    </source>
</reference>
<evidence type="ECO:0000256" key="3">
    <source>
        <dbReference type="SAM" id="MobiDB-lite"/>
    </source>
</evidence>
<dbReference type="PANTHER" id="PTHR35144:SF1">
    <property type="entry name" value="PROTEIN PACG"/>
    <property type="match status" value="1"/>
</dbReference>
<dbReference type="GeneID" id="93654265"/>
<feature type="region of interest" description="Disordered" evidence="3">
    <location>
        <begin position="455"/>
        <end position="480"/>
    </location>
</feature>
<keyword evidence="6" id="KW-1185">Reference proteome</keyword>
<feature type="region of interest" description="Disordered" evidence="3">
    <location>
        <begin position="140"/>
        <end position="162"/>
    </location>
</feature>
<feature type="region of interest" description="Disordered" evidence="3">
    <location>
        <begin position="693"/>
        <end position="737"/>
    </location>
</feature>
<dbReference type="GO" id="GO:0051321">
    <property type="term" value="P:meiotic cell cycle"/>
    <property type="evidence" value="ECO:0007669"/>
    <property type="project" value="TreeGrafter"/>
</dbReference>
<feature type="region of interest" description="Disordered" evidence="3">
    <location>
        <begin position="1"/>
        <end position="34"/>
    </location>
</feature>
<feature type="compositionally biased region" description="Basic residues" evidence="3">
    <location>
        <begin position="152"/>
        <end position="162"/>
    </location>
</feature>
<dbReference type="AlphaFoldDB" id="A0A8H7ZBJ6"/>
<dbReference type="PROSITE" id="PS51517">
    <property type="entry name" value="NDT80"/>
    <property type="match status" value="1"/>
</dbReference>
<dbReference type="GO" id="GO:0000228">
    <property type="term" value="C:nuclear chromosome"/>
    <property type="evidence" value="ECO:0007669"/>
    <property type="project" value="TreeGrafter"/>
</dbReference>
<feature type="compositionally biased region" description="Acidic residues" evidence="3">
    <location>
        <begin position="462"/>
        <end position="480"/>
    </location>
</feature>
<dbReference type="InterPro" id="IPR037141">
    <property type="entry name" value="NDT80_DNA-bd_dom_sf"/>
</dbReference>
<gene>
    <name evidence="5" type="ORF">I9W82_005636</name>
</gene>
<dbReference type="PANTHER" id="PTHR35144">
    <property type="entry name" value="MEIOSIS-SPECIFIC TRANSCRIPTION FACTOR NDT80"/>
    <property type="match status" value="1"/>
</dbReference>
<feature type="domain" description="NDT80" evidence="4">
    <location>
        <begin position="160"/>
        <end position="435"/>
    </location>
</feature>
<evidence type="ECO:0000313" key="6">
    <source>
        <dbReference type="Proteomes" id="UP000669133"/>
    </source>
</evidence>
<name>A0A8H7ZBJ6_9ASCO</name>
<keyword evidence="1 2" id="KW-0238">DNA-binding</keyword>
<dbReference type="InterPro" id="IPR024061">
    <property type="entry name" value="NDT80_DNA-bd_dom"/>
</dbReference>
<dbReference type="GO" id="GO:0045944">
    <property type="term" value="P:positive regulation of transcription by RNA polymerase II"/>
    <property type="evidence" value="ECO:0007669"/>
    <property type="project" value="TreeGrafter"/>
</dbReference>
<dbReference type="Pfam" id="PF05224">
    <property type="entry name" value="NDT80_PhoG"/>
    <property type="match status" value="1"/>
</dbReference>
<evidence type="ECO:0000256" key="2">
    <source>
        <dbReference type="PROSITE-ProRule" id="PRU00850"/>
    </source>
</evidence>
<feature type="compositionally biased region" description="Basic and acidic residues" evidence="3">
    <location>
        <begin position="703"/>
        <end position="722"/>
    </location>
</feature>
<dbReference type="Proteomes" id="UP000669133">
    <property type="component" value="Unassembled WGS sequence"/>
</dbReference>
<protein>
    <recommendedName>
        <fullName evidence="4">NDT80 domain-containing protein</fullName>
    </recommendedName>
</protein>
<dbReference type="GO" id="GO:0003700">
    <property type="term" value="F:DNA-binding transcription factor activity"/>
    <property type="evidence" value="ECO:0007669"/>
    <property type="project" value="UniProtKB-UniRule"/>
</dbReference>
<evidence type="ECO:0000313" key="5">
    <source>
        <dbReference type="EMBL" id="KAG5416906.1"/>
    </source>
</evidence>
<feature type="compositionally biased region" description="Low complexity" evidence="3">
    <location>
        <begin position="723"/>
        <end position="737"/>
    </location>
</feature>
<dbReference type="InterPro" id="IPR008967">
    <property type="entry name" value="p53-like_TF_DNA-bd_sf"/>
</dbReference>
<dbReference type="OrthoDB" id="4117572at2759"/>
<comment type="caution">
    <text evidence="5">The sequence shown here is derived from an EMBL/GenBank/DDBJ whole genome shotgun (WGS) entry which is preliminary data.</text>
</comment>
<dbReference type="InterPro" id="IPR052605">
    <property type="entry name" value="Fungal_trans_regulator"/>
</dbReference>
<feature type="DNA-binding region" description="NDT80" evidence="2">
    <location>
        <begin position="160"/>
        <end position="435"/>
    </location>
</feature>
<organism evidence="5 6">
    <name type="scientific">Candida metapsilosis</name>
    <dbReference type="NCBI Taxonomy" id="273372"/>
    <lineage>
        <taxon>Eukaryota</taxon>
        <taxon>Fungi</taxon>
        <taxon>Dikarya</taxon>
        <taxon>Ascomycota</taxon>
        <taxon>Saccharomycotina</taxon>
        <taxon>Pichiomycetes</taxon>
        <taxon>Debaryomycetaceae</taxon>
        <taxon>Candida/Lodderomyces clade</taxon>
        <taxon>Candida</taxon>
    </lineage>
</organism>
<dbReference type="SUPFAM" id="SSF49417">
    <property type="entry name" value="p53-like transcription factors"/>
    <property type="match status" value="1"/>
</dbReference>
<proteinExistence type="predicted"/>
<evidence type="ECO:0000256" key="1">
    <source>
        <dbReference type="ARBA" id="ARBA00023125"/>
    </source>
</evidence>
<dbReference type="GO" id="GO:0003677">
    <property type="term" value="F:DNA binding"/>
    <property type="evidence" value="ECO:0007669"/>
    <property type="project" value="UniProtKB-KW"/>
</dbReference>
<accession>A0A8H7ZBJ6</accession>
<evidence type="ECO:0000259" key="4">
    <source>
        <dbReference type="PROSITE" id="PS51517"/>
    </source>
</evidence>
<dbReference type="Gene3D" id="2.60.40.1390">
    <property type="entry name" value="NDT80 DNA-binding domain"/>
    <property type="match status" value="1"/>
</dbReference>
<dbReference type="EMBL" id="JAEOAQ010000008">
    <property type="protein sequence ID" value="KAG5416906.1"/>
    <property type="molecule type" value="Genomic_DNA"/>
</dbReference>
<dbReference type="RefSeq" id="XP_067546022.1">
    <property type="nucleotide sequence ID" value="XM_067694834.1"/>
</dbReference>